<dbReference type="InterPro" id="IPR013249">
    <property type="entry name" value="RNA_pol_sigma70_r4_t2"/>
</dbReference>
<dbReference type="InterPro" id="IPR039425">
    <property type="entry name" value="RNA_pol_sigma-70-like"/>
</dbReference>
<reference evidence="8 9" key="1">
    <citation type="submission" date="2020-07" db="EMBL/GenBank/DDBJ databases">
        <title>Sequencing the genomes of 1000 actinobacteria strains.</title>
        <authorList>
            <person name="Klenk H.-P."/>
        </authorList>
    </citation>
    <scope>NUCLEOTIDE SEQUENCE [LARGE SCALE GENOMIC DNA]</scope>
    <source>
        <strain evidence="8 9">DSM 42178</strain>
    </source>
</reference>
<dbReference type="Gene3D" id="1.10.10.10">
    <property type="entry name" value="Winged helix-like DNA-binding domain superfamily/Winged helix DNA-binding domain"/>
    <property type="match status" value="1"/>
</dbReference>
<proteinExistence type="inferred from homology"/>
<dbReference type="InterPro" id="IPR013325">
    <property type="entry name" value="RNA_pol_sigma_r2"/>
</dbReference>
<feature type="compositionally biased region" description="Pro residues" evidence="5">
    <location>
        <begin position="199"/>
        <end position="216"/>
    </location>
</feature>
<dbReference type="EMBL" id="JACBZD010000002">
    <property type="protein sequence ID" value="NYI07749.1"/>
    <property type="molecule type" value="Genomic_DNA"/>
</dbReference>
<keyword evidence="9" id="KW-1185">Reference proteome</keyword>
<dbReference type="GO" id="GO:0003677">
    <property type="term" value="F:DNA binding"/>
    <property type="evidence" value="ECO:0007669"/>
    <property type="project" value="InterPro"/>
</dbReference>
<dbReference type="SUPFAM" id="SSF88946">
    <property type="entry name" value="Sigma2 domain of RNA polymerase sigma factors"/>
    <property type="match status" value="1"/>
</dbReference>
<feature type="region of interest" description="Disordered" evidence="5">
    <location>
        <begin position="92"/>
        <end position="114"/>
    </location>
</feature>
<comment type="caution">
    <text evidence="8">The sequence shown here is derived from an EMBL/GenBank/DDBJ whole genome shotgun (WGS) entry which is preliminary data.</text>
</comment>
<feature type="domain" description="RNA polymerase sigma factor 70 region 4 type 2" evidence="7">
    <location>
        <begin position="126"/>
        <end position="177"/>
    </location>
</feature>
<accession>A0A853A028</accession>
<dbReference type="InterPro" id="IPR013324">
    <property type="entry name" value="RNA_pol_sigma_r3/r4-like"/>
</dbReference>
<evidence type="ECO:0000259" key="7">
    <source>
        <dbReference type="Pfam" id="PF08281"/>
    </source>
</evidence>
<protein>
    <submittedName>
        <fullName evidence="8">RNA polymerase sigma-70 factor (ECF subfamily)</fullName>
    </submittedName>
</protein>
<evidence type="ECO:0000313" key="8">
    <source>
        <dbReference type="EMBL" id="NYI07749.1"/>
    </source>
</evidence>
<gene>
    <name evidence="8" type="ORF">FHU37_004778</name>
</gene>
<evidence type="ECO:0000256" key="5">
    <source>
        <dbReference type="SAM" id="MobiDB-lite"/>
    </source>
</evidence>
<feature type="domain" description="RNA polymerase sigma-70 region 2" evidence="6">
    <location>
        <begin position="30"/>
        <end position="97"/>
    </location>
</feature>
<keyword evidence="4" id="KW-0804">Transcription</keyword>
<evidence type="ECO:0000256" key="1">
    <source>
        <dbReference type="ARBA" id="ARBA00010641"/>
    </source>
</evidence>
<dbReference type="PANTHER" id="PTHR43133">
    <property type="entry name" value="RNA POLYMERASE ECF-TYPE SIGMA FACTO"/>
    <property type="match status" value="1"/>
</dbReference>
<dbReference type="SUPFAM" id="SSF88659">
    <property type="entry name" value="Sigma3 and sigma4 domains of RNA polymerase sigma factors"/>
    <property type="match status" value="1"/>
</dbReference>
<dbReference type="InterPro" id="IPR007627">
    <property type="entry name" value="RNA_pol_sigma70_r2"/>
</dbReference>
<sequence>MVSPRTGPVRWDRQIQQRLLRGEESALGELYDQFAPLVLTLADRVLGDHDEAESLTREVFAHVWENPDAFDPDVGTMRSWIHSLTHRHAVERKRRLTSRRDPEPAPDLATEPSSVEEAMQAAVTAERVKQIVSQLPRPVRETIEMTYYDGRTYTQAAKELGIRPDDARHRLRLGLQLLASSLATAPSPRPPRQGAHPGVAPPRRTPGDPGPAGPLR</sequence>
<evidence type="ECO:0000313" key="9">
    <source>
        <dbReference type="Proteomes" id="UP000567795"/>
    </source>
</evidence>
<dbReference type="GO" id="GO:0006352">
    <property type="term" value="P:DNA-templated transcription initiation"/>
    <property type="evidence" value="ECO:0007669"/>
    <property type="project" value="InterPro"/>
</dbReference>
<evidence type="ECO:0000256" key="2">
    <source>
        <dbReference type="ARBA" id="ARBA00023015"/>
    </source>
</evidence>
<dbReference type="Proteomes" id="UP000567795">
    <property type="component" value="Unassembled WGS sequence"/>
</dbReference>
<dbReference type="InterPro" id="IPR036388">
    <property type="entry name" value="WH-like_DNA-bd_sf"/>
</dbReference>
<evidence type="ECO:0000256" key="3">
    <source>
        <dbReference type="ARBA" id="ARBA00023082"/>
    </source>
</evidence>
<feature type="region of interest" description="Disordered" evidence="5">
    <location>
        <begin position="181"/>
        <end position="216"/>
    </location>
</feature>
<dbReference type="NCBIfam" id="TIGR02937">
    <property type="entry name" value="sigma70-ECF"/>
    <property type="match status" value="1"/>
</dbReference>
<dbReference type="Pfam" id="PF08281">
    <property type="entry name" value="Sigma70_r4_2"/>
    <property type="match status" value="1"/>
</dbReference>
<dbReference type="Gene3D" id="1.10.1740.10">
    <property type="match status" value="1"/>
</dbReference>
<keyword evidence="2" id="KW-0805">Transcription regulation</keyword>
<dbReference type="RefSeq" id="WP_179816703.1">
    <property type="nucleotide sequence ID" value="NZ_JACBZD010000002.1"/>
</dbReference>
<dbReference type="Pfam" id="PF04542">
    <property type="entry name" value="Sigma70_r2"/>
    <property type="match status" value="1"/>
</dbReference>
<dbReference type="AlphaFoldDB" id="A0A853A028"/>
<keyword evidence="3" id="KW-0731">Sigma factor</keyword>
<evidence type="ECO:0000259" key="6">
    <source>
        <dbReference type="Pfam" id="PF04542"/>
    </source>
</evidence>
<dbReference type="InterPro" id="IPR014284">
    <property type="entry name" value="RNA_pol_sigma-70_dom"/>
</dbReference>
<dbReference type="PANTHER" id="PTHR43133:SF62">
    <property type="entry name" value="RNA POLYMERASE SIGMA FACTOR SIGZ"/>
    <property type="match status" value="1"/>
</dbReference>
<dbReference type="GO" id="GO:0016987">
    <property type="term" value="F:sigma factor activity"/>
    <property type="evidence" value="ECO:0007669"/>
    <property type="project" value="UniProtKB-KW"/>
</dbReference>
<comment type="similarity">
    <text evidence="1">Belongs to the sigma-70 factor family. ECF subfamily.</text>
</comment>
<organism evidence="8 9">
    <name type="scientific">Allostreptomyces psammosilenae</name>
    <dbReference type="NCBI Taxonomy" id="1892865"/>
    <lineage>
        <taxon>Bacteria</taxon>
        <taxon>Bacillati</taxon>
        <taxon>Actinomycetota</taxon>
        <taxon>Actinomycetes</taxon>
        <taxon>Kitasatosporales</taxon>
        <taxon>Streptomycetaceae</taxon>
        <taxon>Allostreptomyces</taxon>
    </lineage>
</organism>
<evidence type="ECO:0000256" key="4">
    <source>
        <dbReference type="ARBA" id="ARBA00023163"/>
    </source>
</evidence>
<name>A0A853A028_9ACTN</name>